<dbReference type="SUPFAM" id="SSF52096">
    <property type="entry name" value="ClpP/crotonase"/>
    <property type="match status" value="1"/>
</dbReference>
<evidence type="ECO:0000313" key="8">
    <source>
        <dbReference type="Proteomes" id="UP000567922"/>
    </source>
</evidence>
<dbReference type="PANTHER" id="PTHR11941:SF54">
    <property type="entry name" value="ENOYL-COA HYDRATASE, MITOCHONDRIAL"/>
    <property type="match status" value="1"/>
</dbReference>
<evidence type="ECO:0000256" key="6">
    <source>
        <dbReference type="RuleBase" id="RU003707"/>
    </source>
</evidence>
<dbReference type="Pfam" id="PF00378">
    <property type="entry name" value="ECH_1"/>
    <property type="match status" value="2"/>
</dbReference>
<sequence length="312" mass="33712">MSFVHTERRGRVLTVTLTNPPLNFLTGSIMDELYELFLSLDKDHSVGAVVLTSGVKDVFISHYDVGEILHGVEAAGVELPAAVAGSVLRAQSAIEHVPGARQLMGRTPAQGTQSLLRYHQTCALMQRLNKVFIAAINGRALGGGSELALACDIRIMADGPYQIGQPEICVGIIPGGGGTQRLPRAVGHARALEIMLEGRPLSPDEAREIGYVHHLVEPERLLEFAAETAERLARRSPAAVKAIKHAVYGDPSLASGLHRERAEFVAAGSTKEARAAMRAYLEFLDQLEERGEDISEENFAPWIEGTAFDFTG</sequence>
<dbReference type="EMBL" id="JACHWS010000001">
    <property type="protein sequence ID" value="MBB3036696.1"/>
    <property type="molecule type" value="Genomic_DNA"/>
</dbReference>
<evidence type="ECO:0000256" key="1">
    <source>
        <dbReference type="ARBA" id="ARBA00002994"/>
    </source>
</evidence>
<dbReference type="GO" id="GO:0004300">
    <property type="term" value="F:enoyl-CoA hydratase activity"/>
    <property type="evidence" value="ECO:0007669"/>
    <property type="project" value="UniProtKB-EC"/>
</dbReference>
<comment type="function">
    <text evidence="1">Could possibly oxidize fatty acids using specific components.</text>
</comment>
<dbReference type="AlphaFoldDB" id="A0A839RKQ5"/>
<evidence type="ECO:0000256" key="3">
    <source>
        <dbReference type="ARBA" id="ARBA00022832"/>
    </source>
</evidence>
<dbReference type="InterPro" id="IPR029045">
    <property type="entry name" value="ClpP/crotonase-like_dom_sf"/>
</dbReference>
<name>A0A839RKQ5_9ACTN</name>
<dbReference type="InterPro" id="IPR001753">
    <property type="entry name" value="Enoyl-CoA_hydra/iso"/>
</dbReference>
<proteinExistence type="inferred from homology"/>
<evidence type="ECO:0000256" key="2">
    <source>
        <dbReference type="ARBA" id="ARBA00005254"/>
    </source>
</evidence>
<gene>
    <name evidence="7" type="ORF">FHU29_001130</name>
</gene>
<accession>A0A839RKQ5</accession>
<comment type="catalytic activity">
    <reaction evidence="5">
        <text>a 4-saturated-(3S)-3-hydroxyacyl-CoA = a (3E)-enoyl-CoA + H2O</text>
        <dbReference type="Rhea" id="RHEA:20724"/>
        <dbReference type="ChEBI" id="CHEBI:15377"/>
        <dbReference type="ChEBI" id="CHEBI:58521"/>
        <dbReference type="ChEBI" id="CHEBI:137480"/>
        <dbReference type="EC" id="4.2.1.17"/>
    </reaction>
</comment>
<comment type="catalytic activity">
    <reaction evidence="4">
        <text>a (3S)-3-hydroxyacyl-CoA = a (2E)-enoyl-CoA + H2O</text>
        <dbReference type="Rhea" id="RHEA:16105"/>
        <dbReference type="ChEBI" id="CHEBI:15377"/>
        <dbReference type="ChEBI" id="CHEBI:57318"/>
        <dbReference type="ChEBI" id="CHEBI:58856"/>
        <dbReference type="EC" id="4.2.1.17"/>
    </reaction>
</comment>
<dbReference type="CDD" id="cd06558">
    <property type="entry name" value="crotonase-like"/>
    <property type="match status" value="1"/>
</dbReference>
<keyword evidence="3" id="KW-0443">Lipid metabolism</keyword>
<evidence type="ECO:0000256" key="5">
    <source>
        <dbReference type="ARBA" id="ARBA00023717"/>
    </source>
</evidence>
<evidence type="ECO:0000313" key="7">
    <source>
        <dbReference type="EMBL" id="MBB3036696.1"/>
    </source>
</evidence>
<keyword evidence="3" id="KW-0276">Fatty acid metabolism</keyword>
<dbReference type="InterPro" id="IPR018376">
    <property type="entry name" value="Enoyl-CoA_hyd/isom_CS"/>
</dbReference>
<evidence type="ECO:0000256" key="4">
    <source>
        <dbReference type="ARBA" id="ARBA00023709"/>
    </source>
</evidence>
<dbReference type="OrthoDB" id="9775794at2"/>
<dbReference type="RefSeq" id="WP_064440895.1">
    <property type="nucleotide sequence ID" value="NZ_BDDI01000010.1"/>
</dbReference>
<keyword evidence="8" id="KW-1185">Reference proteome</keyword>
<organism evidence="7 8">
    <name type="scientific">Hoyosella altamirensis</name>
    <dbReference type="NCBI Taxonomy" id="616997"/>
    <lineage>
        <taxon>Bacteria</taxon>
        <taxon>Bacillati</taxon>
        <taxon>Actinomycetota</taxon>
        <taxon>Actinomycetes</taxon>
        <taxon>Mycobacteriales</taxon>
        <taxon>Hoyosellaceae</taxon>
        <taxon>Hoyosella</taxon>
    </lineage>
</organism>
<protein>
    <submittedName>
        <fullName evidence="7">Enoyl-CoA hydratase/carnithine racemase</fullName>
    </submittedName>
</protein>
<dbReference type="PROSITE" id="PS00166">
    <property type="entry name" value="ENOYL_COA_HYDRATASE"/>
    <property type="match status" value="1"/>
</dbReference>
<dbReference type="PANTHER" id="PTHR11941">
    <property type="entry name" value="ENOYL-COA HYDRATASE-RELATED"/>
    <property type="match status" value="1"/>
</dbReference>
<dbReference type="Gene3D" id="3.90.226.10">
    <property type="entry name" value="2-enoyl-CoA Hydratase, Chain A, domain 1"/>
    <property type="match status" value="1"/>
</dbReference>
<comment type="similarity">
    <text evidence="2 6">Belongs to the enoyl-CoA hydratase/isomerase family.</text>
</comment>
<dbReference type="Proteomes" id="UP000567922">
    <property type="component" value="Unassembled WGS sequence"/>
</dbReference>
<reference evidence="7 8" key="1">
    <citation type="submission" date="2020-08" db="EMBL/GenBank/DDBJ databases">
        <title>Sequencing the genomes of 1000 actinobacteria strains.</title>
        <authorList>
            <person name="Klenk H.-P."/>
        </authorList>
    </citation>
    <scope>NUCLEOTIDE SEQUENCE [LARGE SCALE GENOMIC DNA]</scope>
    <source>
        <strain evidence="7 8">DSM 45258</strain>
    </source>
</reference>
<dbReference type="GO" id="GO:0006635">
    <property type="term" value="P:fatty acid beta-oxidation"/>
    <property type="evidence" value="ECO:0007669"/>
    <property type="project" value="TreeGrafter"/>
</dbReference>
<comment type="caution">
    <text evidence="7">The sequence shown here is derived from an EMBL/GenBank/DDBJ whole genome shotgun (WGS) entry which is preliminary data.</text>
</comment>